<evidence type="ECO:0008006" key="3">
    <source>
        <dbReference type="Google" id="ProtNLM"/>
    </source>
</evidence>
<evidence type="ECO:0000313" key="2">
    <source>
        <dbReference type="Proteomes" id="UP000031623"/>
    </source>
</evidence>
<accession>A0A090AL91</accession>
<dbReference type="OrthoDB" id="964659at2"/>
<organism evidence="1 2">
    <name type="scientific">Thioploca ingrica</name>
    <dbReference type="NCBI Taxonomy" id="40754"/>
    <lineage>
        <taxon>Bacteria</taxon>
        <taxon>Pseudomonadati</taxon>
        <taxon>Pseudomonadota</taxon>
        <taxon>Gammaproteobacteria</taxon>
        <taxon>Thiotrichales</taxon>
        <taxon>Thiotrichaceae</taxon>
        <taxon>Thioploca</taxon>
    </lineage>
</organism>
<dbReference type="Proteomes" id="UP000031623">
    <property type="component" value="Chromosome"/>
</dbReference>
<dbReference type="AlphaFoldDB" id="A0A090AL91"/>
<reference evidence="1 2" key="1">
    <citation type="journal article" date="2014" name="ISME J.">
        <title>Ecophysiology of Thioploca ingrica as revealed by the complete genome sequence supplemented with proteomic evidence.</title>
        <authorList>
            <person name="Kojima H."/>
            <person name="Ogura Y."/>
            <person name="Yamamoto N."/>
            <person name="Togashi T."/>
            <person name="Mori H."/>
            <person name="Watanabe T."/>
            <person name="Nemoto F."/>
            <person name="Kurokawa K."/>
            <person name="Hayashi T."/>
            <person name="Fukui M."/>
        </authorList>
    </citation>
    <scope>NUCLEOTIDE SEQUENCE [LARGE SCALE GENOMIC DNA]</scope>
</reference>
<evidence type="ECO:0000313" key="1">
    <source>
        <dbReference type="EMBL" id="BAP56557.1"/>
    </source>
</evidence>
<dbReference type="EMBL" id="AP014633">
    <property type="protein sequence ID" value="BAP56557.1"/>
    <property type="molecule type" value="Genomic_DNA"/>
</dbReference>
<gene>
    <name evidence="1" type="ORF">THII_2260</name>
</gene>
<protein>
    <recommendedName>
        <fullName evidence="3">Antitoxin</fullName>
    </recommendedName>
</protein>
<proteinExistence type="predicted"/>
<dbReference type="STRING" id="40754.THII_2260"/>
<dbReference type="HOGENOM" id="CLU_204678_0_0_6"/>
<dbReference type="KEGG" id="tig:THII_2260"/>
<sequence length="67" mass="7976">MLEQVQIIKENGEAKFAIIDFQEYLQIKELLSNPEKLEDYLDYCYIQTVKHQSRQKLSLTEVKQELA</sequence>
<name>A0A090AL91_9GAMM</name>
<keyword evidence="2" id="KW-1185">Reference proteome</keyword>